<dbReference type="Gene3D" id="3.40.630.30">
    <property type="match status" value="1"/>
</dbReference>
<dbReference type="GO" id="GO:0016747">
    <property type="term" value="F:acyltransferase activity, transferring groups other than amino-acyl groups"/>
    <property type="evidence" value="ECO:0007669"/>
    <property type="project" value="InterPro"/>
</dbReference>
<protein>
    <submittedName>
        <fullName evidence="2">GNAT family N-acetyltransferase</fullName>
    </submittedName>
</protein>
<feature type="domain" description="N-acetyltransferase" evidence="1">
    <location>
        <begin position="50"/>
        <end position="182"/>
    </location>
</feature>
<dbReference type="EMBL" id="VXRY01000152">
    <property type="protein sequence ID" value="MXY33226.1"/>
    <property type="molecule type" value="Genomic_DNA"/>
</dbReference>
<keyword evidence="2" id="KW-0808">Transferase</keyword>
<reference evidence="2" key="1">
    <citation type="submission" date="2019-09" db="EMBL/GenBank/DDBJ databases">
        <title>Characterisation of the sponge microbiome using genome-centric metagenomics.</title>
        <authorList>
            <person name="Engelberts J.P."/>
            <person name="Robbins S.J."/>
            <person name="De Goeij J.M."/>
            <person name="Aranda M."/>
            <person name="Bell S.C."/>
            <person name="Webster N.S."/>
        </authorList>
    </citation>
    <scope>NUCLEOTIDE SEQUENCE</scope>
    <source>
        <strain evidence="2">SB0664_bin_43</strain>
    </source>
</reference>
<dbReference type="SUPFAM" id="SSF55729">
    <property type="entry name" value="Acyl-CoA N-acyltransferases (Nat)"/>
    <property type="match status" value="1"/>
</dbReference>
<accession>A0A6B0Y2D7</accession>
<evidence type="ECO:0000313" key="2">
    <source>
        <dbReference type="EMBL" id="MXY33226.1"/>
    </source>
</evidence>
<dbReference type="InterPro" id="IPR000182">
    <property type="entry name" value="GNAT_dom"/>
</dbReference>
<proteinExistence type="predicted"/>
<sequence>MGHVWRPESGQGMSVQKAGARISYTVTYLEMESRPDYEWPRLPPTSSTAALLKSEDPPVWWFLTLYDAVGRDYAWEDIHAWEHERIEEWLSADRMSLYTLFENGWPQGFFLLEEKDRGACDLAYFGIVPESVGKGLGSWLLKTAVLTAWERKGVTKLTVNTCTLDHPRALALYQKHGFAPVR</sequence>
<dbReference type="Pfam" id="PF00583">
    <property type="entry name" value="Acetyltransf_1"/>
    <property type="match status" value="1"/>
</dbReference>
<name>A0A6B0Y2D7_9RHOB</name>
<gene>
    <name evidence="2" type="ORF">F4Y60_03870</name>
</gene>
<dbReference type="InterPro" id="IPR016181">
    <property type="entry name" value="Acyl_CoA_acyltransferase"/>
</dbReference>
<dbReference type="PROSITE" id="PS51186">
    <property type="entry name" value="GNAT"/>
    <property type="match status" value="1"/>
</dbReference>
<organism evidence="2">
    <name type="scientific">Boseongicola sp. SB0664_bin_43</name>
    <dbReference type="NCBI Taxonomy" id="2604844"/>
    <lineage>
        <taxon>Bacteria</taxon>
        <taxon>Pseudomonadati</taxon>
        <taxon>Pseudomonadota</taxon>
        <taxon>Alphaproteobacteria</taxon>
        <taxon>Rhodobacterales</taxon>
        <taxon>Paracoccaceae</taxon>
        <taxon>Boseongicola</taxon>
    </lineage>
</organism>
<feature type="non-terminal residue" evidence="2">
    <location>
        <position position="182"/>
    </location>
</feature>
<dbReference type="AlphaFoldDB" id="A0A6B0Y2D7"/>
<dbReference type="CDD" id="cd04301">
    <property type="entry name" value="NAT_SF"/>
    <property type="match status" value="1"/>
</dbReference>
<evidence type="ECO:0000259" key="1">
    <source>
        <dbReference type="PROSITE" id="PS51186"/>
    </source>
</evidence>
<comment type="caution">
    <text evidence="2">The sequence shown here is derived from an EMBL/GenBank/DDBJ whole genome shotgun (WGS) entry which is preliminary data.</text>
</comment>